<evidence type="ECO:0000313" key="6">
    <source>
        <dbReference type="Proteomes" id="UP000243579"/>
    </source>
</evidence>
<dbReference type="PROSITE" id="PS00460">
    <property type="entry name" value="GLUTATHIONE_PEROXID_1"/>
    <property type="match status" value="1"/>
</dbReference>
<dbReference type="PANTHER" id="PTHR11592:SF78">
    <property type="entry name" value="GLUTATHIONE PEROXIDASE"/>
    <property type="match status" value="1"/>
</dbReference>
<dbReference type="PROSITE" id="PS51355">
    <property type="entry name" value="GLUTATHIONE_PEROXID_3"/>
    <property type="match status" value="1"/>
</dbReference>
<name>A0A1V9YAI9_ACHHY</name>
<evidence type="ECO:0000256" key="2">
    <source>
        <dbReference type="ARBA" id="ARBA00022559"/>
    </source>
</evidence>
<dbReference type="EMBL" id="JNBR01002424">
    <property type="protein sequence ID" value="OQR82722.1"/>
    <property type="molecule type" value="Genomic_DNA"/>
</dbReference>
<dbReference type="InterPro" id="IPR029759">
    <property type="entry name" value="GPX_AS"/>
</dbReference>
<dbReference type="Gene3D" id="3.40.30.10">
    <property type="entry name" value="Glutaredoxin"/>
    <property type="match status" value="1"/>
</dbReference>
<dbReference type="GO" id="GO:0034599">
    <property type="term" value="P:cellular response to oxidative stress"/>
    <property type="evidence" value="ECO:0007669"/>
    <property type="project" value="TreeGrafter"/>
</dbReference>
<dbReference type="AlphaFoldDB" id="A0A1V9YAI9"/>
<comment type="similarity">
    <text evidence="1 4">Belongs to the glutathione peroxidase family.</text>
</comment>
<keyword evidence="2 4" id="KW-0575">Peroxidase</keyword>
<evidence type="ECO:0000256" key="3">
    <source>
        <dbReference type="ARBA" id="ARBA00023002"/>
    </source>
</evidence>
<keyword evidence="3 4" id="KW-0560">Oxidoreductase</keyword>
<dbReference type="PRINTS" id="PR01011">
    <property type="entry name" value="GLUTPROXDASE"/>
</dbReference>
<reference evidence="5 6" key="1">
    <citation type="journal article" date="2014" name="Genome Biol. Evol.">
        <title>The secreted proteins of Achlya hypogyna and Thraustotheca clavata identify the ancestral oomycete secretome and reveal gene acquisitions by horizontal gene transfer.</title>
        <authorList>
            <person name="Misner I."/>
            <person name="Blouin N."/>
            <person name="Leonard G."/>
            <person name="Richards T.A."/>
            <person name="Lane C.E."/>
        </authorList>
    </citation>
    <scope>NUCLEOTIDE SEQUENCE [LARGE SCALE GENOMIC DNA]</scope>
    <source>
        <strain evidence="5 6">ATCC 48635</strain>
    </source>
</reference>
<accession>A0A1V9YAI9</accession>
<organism evidence="5 6">
    <name type="scientific">Achlya hypogyna</name>
    <name type="common">Oomycete</name>
    <name type="synonym">Protoachlya hypogyna</name>
    <dbReference type="NCBI Taxonomy" id="1202772"/>
    <lineage>
        <taxon>Eukaryota</taxon>
        <taxon>Sar</taxon>
        <taxon>Stramenopiles</taxon>
        <taxon>Oomycota</taxon>
        <taxon>Saprolegniomycetes</taxon>
        <taxon>Saprolegniales</taxon>
        <taxon>Achlyaceae</taxon>
        <taxon>Achlya</taxon>
    </lineage>
</organism>
<dbReference type="PANTHER" id="PTHR11592">
    <property type="entry name" value="GLUTATHIONE PEROXIDASE"/>
    <property type="match status" value="1"/>
</dbReference>
<dbReference type="InterPro" id="IPR000889">
    <property type="entry name" value="Glutathione_peroxidase"/>
</dbReference>
<dbReference type="OrthoDB" id="446890at2759"/>
<gene>
    <name evidence="5" type="ORF">ACHHYP_15610</name>
</gene>
<evidence type="ECO:0000256" key="4">
    <source>
        <dbReference type="RuleBase" id="RU000499"/>
    </source>
</evidence>
<evidence type="ECO:0000256" key="1">
    <source>
        <dbReference type="ARBA" id="ARBA00006926"/>
    </source>
</evidence>
<dbReference type="SUPFAM" id="SSF52833">
    <property type="entry name" value="Thioredoxin-like"/>
    <property type="match status" value="1"/>
</dbReference>
<dbReference type="STRING" id="1202772.A0A1V9YAI9"/>
<protein>
    <recommendedName>
        <fullName evidence="4">Glutathione peroxidase</fullName>
    </recommendedName>
</protein>
<dbReference type="GO" id="GO:0004601">
    <property type="term" value="F:peroxidase activity"/>
    <property type="evidence" value="ECO:0007669"/>
    <property type="project" value="UniProtKB-KW"/>
</dbReference>
<proteinExistence type="inferred from homology"/>
<dbReference type="Pfam" id="PF00255">
    <property type="entry name" value="GSHPx"/>
    <property type="match status" value="1"/>
</dbReference>
<evidence type="ECO:0000313" key="5">
    <source>
        <dbReference type="EMBL" id="OQR82722.1"/>
    </source>
</evidence>
<dbReference type="Proteomes" id="UP000243579">
    <property type="component" value="Unassembled WGS sequence"/>
</dbReference>
<keyword evidence="6" id="KW-1185">Reference proteome</keyword>
<dbReference type="CDD" id="cd00340">
    <property type="entry name" value="GSH_Peroxidase"/>
    <property type="match status" value="1"/>
</dbReference>
<comment type="caution">
    <text evidence="5">The sequence shown here is derived from an EMBL/GenBank/DDBJ whole genome shotgun (WGS) entry which is preliminary data.</text>
</comment>
<sequence>MFHRVVALRRVAGTRAYGENKKVFLRKLKQLKAIDSAELLPPSLFENRVVLVTNTASKCGFTPQLASMQKLHAQMKDRGLTVLAVPSNDFGGQEPGDEKEVEAFYRTEYKVEFPISQKVKVLGAEAHPFFAALEEHYTSEVAPTWNFDKFIIDHLGDLRAVYPNDVDPLEPEVVEMLANLLDALPQNKAAEVPSPSAV</sequence>
<dbReference type="InterPro" id="IPR036249">
    <property type="entry name" value="Thioredoxin-like_sf"/>
</dbReference>